<dbReference type="Pfam" id="PF05866">
    <property type="entry name" value="RusA"/>
    <property type="match status" value="1"/>
</dbReference>
<accession>F7TAD6</accession>
<dbReference type="Gene3D" id="3.30.1330.70">
    <property type="entry name" value="Holliday junction resolvase RusA"/>
    <property type="match status" value="1"/>
</dbReference>
<proteinExistence type="predicted"/>
<gene>
    <name evidence="1" type="ORF">AXXA_29680</name>
</gene>
<dbReference type="GO" id="GO:0006310">
    <property type="term" value="P:DNA recombination"/>
    <property type="evidence" value="ECO:0007669"/>
    <property type="project" value="InterPro"/>
</dbReference>
<evidence type="ECO:0000313" key="1">
    <source>
        <dbReference type="EMBL" id="EGP42721.1"/>
    </source>
</evidence>
<dbReference type="HOGENOM" id="CLU_2420241_0_0_4"/>
<dbReference type="AlphaFoldDB" id="F7TAD6"/>
<evidence type="ECO:0000313" key="2">
    <source>
        <dbReference type="Proteomes" id="UP000004853"/>
    </source>
</evidence>
<dbReference type="eggNOG" id="COG4570">
    <property type="taxonomic scope" value="Bacteria"/>
</dbReference>
<comment type="caution">
    <text evidence="1">The sequence shown here is derived from an EMBL/GenBank/DDBJ whole genome shotgun (WGS) entry which is preliminary data.</text>
</comment>
<dbReference type="InterPro" id="IPR036614">
    <property type="entry name" value="RusA-like_sf"/>
</dbReference>
<dbReference type="EMBL" id="AFRQ01000139">
    <property type="protein sequence ID" value="EGP42721.1"/>
    <property type="molecule type" value="Genomic_DNA"/>
</dbReference>
<reference evidence="1 2" key="1">
    <citation type="submission" date="2011-06" db="EMBL/GenBank/DDBJ databases">
        <authorList>
            <person name="Bador J."/>
            <person name="Amoureux L."/>
            <person name="Neuwirth C."/>
        </authorList>
    </citation>
    <scope>NUCLEOTIDE SEQUENCE [LARGE SCALE GENOMIC DNA]</scope>
    <source>
        <strain evidence="1 2">AXX-A</strain>
    </source>
</reference>
<dbReference type="GO" id="GO:0006281">
    <property type="term" value="P:DNA repair"/>
    <property type="evidence" value="ECO:0007669"/>
    <property type="project" value="InterPro"/>
</dbReference>
<dbReference type="PATRIC" id="fig|1003200.3.peg.5851"/>
<name>F7TAD6_9BURK</name>
<protein>
    <submittedName>
        <fullName evidence="1">Endodeoxyribonuclease RusA family protein</fullName>
    </submittedName>
</protein>
<dbReference type="GO" id="GO:0000287">
    <property type="term" value="F:magnesium ion binding"/>
    <property type="evidence" value="ECO:0007669"/>
    <property type="project" value="InterPro"/>
</dbReference>
<dbReference type="Proteomes" id="UP000004853">
    <property type="component" value="Unassembled WGS sequence"/>
</dbReference>
<dbReference type="SUPFAM" id="SSF103084">
    <property type="entry name" value="Holliday junction resolvase RusA"/>
    <property type="match status" value="1"/>
</dbReference>
<sequence length="91" mass="9794">MDLDIVLPIPASWSGVRQRRAAAGEIAPTVKPDADNVEKAVKDGINGVVYRDDTQVVQDSKRKVYGLTPRVTVVVTVLDAEPAQGMKKHAA</sequence>
<dbReference type="InterPro" id="IPR008822">
    <property type="entry name" value="Endonuclease_RusA-like"/>
</dbReference>
<organism evidence="1 2">
    <name type="scientific">Achromobacter insuavis AXX-A</name>
    <dbReference type="NCBI Taxonomy" id="1003200"/>
    <lineage>
        <taxon>Bacteria</taxon>
        <taxon>Pseudomonadati</taxon>
        <taxon>Pseudomonadota</taxon>
        <taxon>Betaproteobacteria</taxon>
        <taxon>Burkholderiales</taxon>
        <taxon>Alcaligenaceae</taxon>
        <taxon>Achromobacter</taxon>
    </lineage>
</organism>